<evidence type="ECO:0000313" key="3">
    <source>
        <dbReference type="Proteomes" id="UP000053328"/>
    </source>
</evidence>
<dbReference type="PANTHER" id="PTHR37540:SF5">
    <property type="entry name" value="TRANSCRIPTION FACTOR DOMAIN-CONTAINING PROTEIN"/>
    <property type="match status" value="1"/>
</dbReference>
<evidence type="ECO:0000256" key="1">
    <source>
        <dbReference type="SAM" id="MobiDB-lite"/>
    </source>
</evidence>
<feature type="region of interest" description="Disordered" evidence="1">
    <location>
        <begin position="17"/>
        <end position="48"/>
    </location>
</feature>
<gene>
    <name evidence="2" type="ORF">PV08_09771</name>
</gene>
<dbReference type="GeneID" id="27336854"/>
<accession>A0A0D2BMZ8</accession>
<feature type="region of interest" description="Disordered" evidence="1">
    <location>
        <begin position="67"/>
        <end position="119"/>
    </location>
</feature>
<dbReference type="EMBL" id="KN847498">
    <property type="protein sequence ID" value="KIW12494.1"/>
    <property type="molecule type" value="Genomic_DNA"/>
</dbReference>
<organism evidence="2 3">
    <name type="scientific">Exophiala spinifera</name>
    <dbReference type="NCBI Taxonomy" id="91928"/>
    <lineage>
        <taxon>Eukaryota</taxon>
        <taxon>Fungi</taxon>
        <taxon>Dikarya</taxon>
        <taxon>Ascomycota</taxon>
        <taxon>Pezizomycotina</taxon>
        <taxon>Eurotiomycetes</taxon>
        <taxon>Chaetothyriomycetidae</taxon>
        <taxon>Chaetothyriales</taxon>
        <taxon>Herpotrichiellaceae</taxon>
        <taxon>Exophiala</taxon>
    </lineage>
</organism>
<dbReference type="HOGENOM" id="CLU_028343_1_0_1"/>
<dbReference type="Proteomes" id="UP000053328">
    <property type="component" value="Unassembled WGS sequence"/>
</dbReference>
<evidence type="ECO:0000313" key="2">
    <source>
        <dbReference type="EMBL" id="KIW12494.1"/>
    </source>
</evidence>
<feature type="compositionally biased region" description="Basic and acidic residues" evidence="1">
    <location>
        <begin position="107"/>
        <end position="119"/>
    </location>
</feature>
<dbReference type="PANTHER" id="PTHR37540">
    <property type="entry name" value="TRANSCRIPTION FACTOR (ACR-2), PUTATIVE-RELATED-RELATED"/>
    <property type="match status" value="1"/>
</dbReference>
<evidence type="ECO:0008006" key="4">
    <source>
        <dbReference type="Google" id="ProtNLM"/>
    </source>
</evidence>
<feature type="compositionally biased region" description="Basic residues" evidence="1">
    <location>
        <begin position="95"/>
        <end position="105"/>
    </location>
</feature>
<protein>
    <recommendedName>
        <fullName evidence="4">Tachykinin family protein</fullName>
    </recommendedName>
</protein>
<dbReference type="OrthoDB" id="4144003at2759"/>
<reference evidence="2 3" key="1">
    <citation type="submission" date="2015-01" db="EMBL/GenBank/DDBJ databases">
        <title>The Genome Sequence of Exophiala spinifera CBS89968.</title>
        <authorList>
            <consortium name="The Broad Institute Genomics Platform"/>
            <person name="Cuomo C."/>
            <person name="de Hoog S."/>
            <person name="Gorbushina A."/>
            <person name="Stielow B."/>
            <person name="Teixiera M."/>
            <person name="Abouelleil A."/>
            <person name="Chapman S.B."/>
            <person name="Priest M."/>
            <person name="Young S.K."/>
            <person name="Wortman J."/>
            <person name="Nusbaum C."/>
            <person name="Birren B."/>
        </authorList>
    </citation>
    <scope>NUCLEOTIDE SEQUENCE [LARGE SCALE GENOMIC DNA]</scope>
    <source>
        <strain evidence="2 3">CBS 89968</strain>
    </source>
</reference>
<keyword evidence="3" id="KW-1185">Reference proteome</keyword>
<name>A0A0D2BMZ8_9EURO</name>
<dbReference type="AlphaFoldDB" id="A0A0D2BMZ8"/>
<dbReference type="VEuPathDB" id="FungiDB:PV08_09771"/>
<proteinExistence type="predicted"/>
<dbReference type="RefSeq" id="XP_016232710.1">
    <property type="nucleotide sequence ID" value="XM_016384087.1"/>
</dbReference>
<sequence>MPEQNFLFIHKDAGSRSLSRSYDEERHNLRRHVRLNRPAPTPAKAKRGFALASGKWARLMPKTPVPAPDVALHPAPPPALAPDEDFQGEEDQIRAKPRTKPKTKPKLGTESEDFKAEKDQIQVRAKSGAELGTECALSMINGNATDPFGTSSVTIDRSVHRLLQYFLNVSHPRNWHAEVRASKGEYRFRHFARGRIINCLRNESSMYALLASSASQIHYFEGTTPPVDPGTLIGKALHATRERVSQTMTSDNNDHNNNHDDNHPTVVDIDLVFDIHALANADFFRFDLHAARIHIRVVAQLIHQLGGTGALDRAWREWFIAGDEFIAAEVFEKPFFHHSICDPGSLREAGFDSRPGSSAARQHVYEATILDNTDAFVNNPDLRASAIDIIEVAQEMQWQAKIAQTDGSKLPQERVRWRHLRAGALRSRLLHLDSADEEAEVTRLALLTWMYMVTTVVGRRRTMKVIASRLYLTLRARFRSSGTCSVTGGGGNVARNGDSFLLWALLTGACASEGDRGLRKWYWDALSSSYSLASKAEGKELTASVVFKLVGQFLYCPDVQRPTIEDLLRENAVVGVGVGDTSNPI</sequence>